<evidence type="ECO:0000313" key="2">
    <source>
        <dbReference type="Proteomes" id="UP000821865"/>
    </source>
</evidence>
<dbReference type="Proteomes" id="UP000821865">
    <property type="component" value="Chromosome 3"/>
</dbReference>
<keyword evidence="2" id="KW-1185">Reference proteome</keyword>
<protein>
    <submittedName>
        <fullName evidence="1">Uncharacterized protein</fullName>
    </submittedName>
</protein>
<reference evidence="1" key="1">
    <citation type="submission" date="2020-05" db="EMBL/GenBank/DDBJ databases">
        <title>Large-scale comparative analyses of tick genomes elucidate their genetic diversity and vector capacities.</title>
        <authorList>
            <person name="Jia N."/>
            <person name="Wang J."/>
            <person name="Shi W."/>
            <person name="Du L."/>
            <person name="Sun Y."/>
            <person name="Zhan W."/>
            <person name="Jiang J."/>
            <person name="Wang Q."/>
            <person name="Zhang B."/>
            <person name="Ji P."/>
            <person name="Sakyi L.B."/>
            <person name="Cui X."/>
            <person name="Yuan T."/>
            <person name="Jiang B."/>
            <person name="Yang W."/>
            <person name="Lam T.T.-Y."/>
            <person name="Chang Q."/>
            <person name="Ding S."/>
            <person name="Wang X."/>
            <person name="Zhu J."/>
            <person name="Ruan X."/>
            <person name="Zhao L."/>
            <person name="Wei J."/>
            <person name="Que T."/>
            <person name="Du C."/>
            <person name="Cheng J."/>
            <person name="Dai P."/>
            <person name="Han X."/>
            <person name="Huang E."/>
            <person name="Gao Y."/>
            <person name="Liu J."/>
            <person name="Shao H."/>
            <person name="Ye R."/>
            <person name="Li L."/>
            <person name="Wei W."/>
            <person name="Wang X."/>
            <person name="Wang C."/>
            <person name="Yang T."/>
            <person name="Huo Q."/>
            <person name="Li W."/>
            <person name="Guo W."/>
            <person name="Chen H."/>
            <person name="Zhou L."/>
            <person name="Ni X."/>
            <person name="Tian J."/>
            <person name="Zhou Y."/>
            <person name="Sheng Y."/>
            <person name="Liu T."/>
            <person name="Pan Y."/>
            <person name="Xia L."/>
            <person name="Li J."/>
            <person name="Zhao F."/>
            <person name="Cao W."/>
        </authorList>
    </citation>
    <scope>NUCLEOTIDE SEQUENCE</scope>
    <source>
        <strain evidence="1">Dsil-2018</strain>
    </source>
</reference>
<accession>A0ACB8D940</accession>
<evidence type="ECO:0000313" key="1">
    <source>
        <dbReference type="EMBL" id="KAH7960918.1"/>
    </source>
</evidence>
<dbReference type="EMBL" id="CM023472">
    <property type="protein sequence ID" value="KAH7960918.1"/>
    <property type="molecule type" value="Genomic_DNA"/>
</dbReference>
<proteinExistence type="predicted"/>
<organism evidence="1 2">
    <name type="scientific">Dermacentor silvarum</name>
    <name type="common">Tick</name>
    <dbReference type="NCBI Taxonomy" id="543639"/>
    <lineage>
        <taxon>Eukaryota</taxon>
        <taxon>Metazoa</taxon>
        <taxon>Ecdysozoa</taxon>
        <taxon>Arthropoda</taxon>
        <taxon>Chelicerata</taxon>
        <taxon>Arachnida</taxon>
        <taxon>Acari</taxon>
        <taxon>Parasitiformes</taxon>
        <taxon>Ixodida</taxon>
        <taxon>Ixodoidea</taxon>
        <taxon>Ixodidae</taxon>
        <taxon>Rhipicephalinae</taxon>
        <taxon>Dermacentor</taxon>
    </lineage>
</organism>
<comment type="caution">
    <text evidence="1">The sequence shown here is derived from an EMBL/GenBank/DDBJ whole genome shotgun (WGS) entry which is preliminary data.</text>
</comment>
<gene>
    <name evidence="1" type="ORF">HPB49_024802</name>
</gene>
<sequence>MNSWQTMEAANKASNGKRRKRSWTSEKETRLIGLYQNYRLLWDQRHPDYYKRDQREYAMRAIADGMGNEFDVVSVKHKIKTLRGYFVNEMKKEEGPRTSSCSYTSRWKHFKCCEFLRGTISVDASSQPTSAAGMSYPVSDAPLADL</sequence>
<name>A0ACB8D940_DERSI</name>